<gene>
    <name evidence="1" type="ORF">EYD45_10760</name>
</gene>
<comment type="caution">
    <text evidence="1">The sequence shown here is derived from an EMBL/GenBank/DDBJ whole genome shotgun (WGS) entry which is preliminary data.</text>
</comment>
<name>A0A4Q9FDY1_9FLAO</name>
<reference evidence="1 2" key="1">
    <citation type="submission" date="2019-02" db="EMBL/GenBank/DDBJ databases">
        <title>Hyunsoonleella sp., isolated from marine sediment.</title>
        <authorList>
            <person name="Liu B.-T."/>
        </authorList>
    </citation>
    <scope>NUCLEOTIDE SEQUENCE [LARGE SCALE GENOMIC DNA]</scope>
    <source>
        <strain evidence="1 2">T58</strain>
    </source>
</reference>
<dbReference type="OrthoDB" id="982068at2"/>
<dbReference type="AlphaFoldDB" id="A0A4Q9FDY1"/>
<accession>A0A4Q9FDY1</accession>
<dbReference type="Gene3D" id="1.20.120.1550">
    <property type="entry name" value="Protein of unknown function DUF5063"/>
    <property type="match status" value="1"/>
</dbReference>
<keyword evidence="2" id="KW-1185">Reference proteome</keyword>
<proteinExistence type="predicted"/>
<sequence length="152" mass="17896">MVKLKGIIEQLIEFGTKPMLNSNDNELKITELLVGLYSEYLKLDKSELDNETRDDVPEFEYEKVRKFVEINFPEYGWYHSLINSHKITESENLVTGDAIDDLTDIIKDMMEVKWTIENESASNGMWLFNFLMQHHCEQHLVNFLKYAKDQKG</sequence>
<evidence type="ECO:0000313" key="1">
    <source>
        <dbReference type="EMBL" id="TBN03026.1"/>
    </source>
</evidence>
<protein>
    <submittedName>
        <fullName evidence="1">DUF5063 domain-containing protein</fullName>
    </submittedName>
</protein>
<dbReference type="Proteomes" id="UP000291142">
    <property type="component" value="Unassembled WGS sequence"/>
</dbReference>
<evidence type="ECO:0000313" key="2">
    <source>
        <dbReference type="Proteomes" id="UP000291142"/>
    </source>
</evidence>
<dbReference type="InterPro" id="IPR038312">
    <property type="entry name" value="DUF5063_sf"/>
</dbReference>
<dbReference type="EMBL" id="SIRT01000008">
    <property type="protein sequence ID" value="TBN03026.1"/>
    <property type="molecule type" value="Genomic_DNA"/>
</dbReference>
<organism evidence="1 2">
    <name type="scientific">Hyunsoonleella flava</name>
    <dbReference type="NCBI Taxonomy" id="2527939"/>
    <lineage>
        <taxon>Bacteria</taxon>
        <taxon>Pseudomonadati</taxon>
        <taxon>Bacteroidota</taxon>
        <taxon>Flavobacteriia</taxon>
        <taxon>Flavobacteriales</taxon>
        <taxon>Flavobacteriaceae</taxon>
    </lineage>
</organism>